<evidence type="ECO:0000256" key="1">
    <source>
        <dbReference type="SAM" id="MobiDB-lite"/>
    </source>
</evidence>
<name>A0ABU4L7C2_9ACTN</name>
<evidence type="ECO:0000313" key="2">
    <source>
        <dbReference type="EMBL" id="MDX2911235.1"/>
    </source>
</evidence>
<accession>A0ABU4L7C2</accession>
<keyword evidence="3" id="KW-1185">Reference proteome</keyword>
<dbReference type="EMBL" id="JARAVY010000008">
    <property type="protein sequence ID" value="MDX2911235.1"/>
    <property type="molecule type" value="Genomic_DNA"/>
</dbReference>
<protein>
    <recommendedName>
        <fullName evidence="4">Secreted protein</fullName>
    </recommendedName>
</protein>
<evidence type="ECO:0008006" key="4">
    <source>
        <dbReference type="Google" id="ProtNLM"/>
    </source>
</evidence>
<feature type="region of interest" description="Disordered" evidence="1">
    <location>
        <begin position="204"/>
        <end position="255"/>
    </location>
</feature>
<reference evidence="2 3" key="1">
    <citation type="journal article" date="2023" name="Microb. Genom.">
        <title>Mesoterricola silvestris gen. nov., sp. nov., Mesoterricola sediminis sp. nov., Geothrix oryzae sp. nov., Geothrix edaphica sp. nov., Geothrix rubra sp. nov., and Geothrix limicola sp. nov., six novel members of Acidobacteriota isolated from soils.</title>
        <authorList>
            <person name="Weisberg A.J."/>
            <person name="Pearce E."/>
            <person name="Kramer C.G."/>
            <person name="Chang J.H."/>
            <person name="Clarke C.R."/>
        </authorList>
    </citation>
    <scope>NUCLEOTIDE SEQUENCE [LARGE SCALE GENOMIC DNA]</scope>
    <source>
        <strain evidence="2 3">NRRL_B-2795</strain>
    </source>
</reference>
<dbReference type="Proteomes" id="UP001271723">
    <property type="component" value="Unassembled WGS sequence"/>
</dbReference>
<comment type="caution">
    <text evidence="2">The sequence shown here is derived from an EMBL/GenBank/DDBJ whole genome shotgun (WGS) entry which is preliminary data.</text>
</comment>
<dbReference type="RefSeq" id="WP_143673119.1">
    <property type="nucleotide sequence ID" value="NZ_JAGJBZ010000002.1"/>
</dbReference>
<gene>
    <name evidence="2" type="ORF">PV517_21355</name>
</gene>
<proteinExistence type="predicted"/>
<evidence type="ECO:0000313" key="3">
    <source>
        <dbReference type="Proteomes" id="UP001271723"/>
    </source>
</evidence>
<organism evidence="2 3">
    <name type="scientific">Streptomyces griseiscabiei</name>
    <dbReference type="NCBI Taxonomy" id="2993540"/>
    <lineage>
        <taxon>Bacteria</taxon>
        <taxon>Bacillati</taxon>
        <taxon>Actinomycetota</taxon>
        <taxon>Actinomycetes</taxon>
        <taxon>Kitasatosporales</taxon>
        <taxon>Streptomycetaceae</taxon>
        <taxon>Streptomyces</taxon>
    </lineage>
</organism>
<sequence length="255" mass="26495">MSANRRRKRRVLTGALGLGSAGIVGASLLAVIGNSASAATVEVDPSTDRARAEKVLKDCDNPSGSGASCTWSDVKVEDGTDKLELVTDDQGVAKWVNCGSTQAEASVQWSHTSSHDWFLGTDASATFQLNGLFAGYKVTASVSHKIDFEDSKSFSSTSTILVPPGQTGWLVHGSKRIKGTGTLTAKIGGDDLVLRNVSLDAPKADDSGTISAHTRKHNGEDTAICQNAPASVNGAEDPSEGLVESTDGGDLPLRP</sequence>